<dbReference type="OrthoDB" id="9796623at2"/>
<evidence type="ECO:0000256" key="7">
    <source>
        <dbReference type="ARBA" id="ARBA00023033"/>
    </source>
</evidence>
<dbReference type="InterPro" id="IPR002938">
    <property type="entry name" value="FAD-bd"/>
</dbReference>
<dbReference type="InterPro" id="IPR018168">
    <property type="entry name" value="Ubi_Hdrlase_CS"/>
</dbReference>
<proteinExistence type="inferred from homology"/>
<keyword evidence="5" id="KW-0274">FAD</keyword>
<dbReference type="Pfam" id="PF01494">
    <property type="entry name" value="FAD_binding_3"/>
    <property type="match status" value="1"/>
</dbReference>
<dbReference type="GO" id="GO:0071949">
    <property type="term" value="F:FAD binding"/>
    <property type="evidence" value="ECO:0007669"/>
    <property type="project" value="InterPro"/>
</dbReference>
<evidence type="ECO:0000256" key="5">
    <source>
        <dbReference type="ARBA" id="ARBA00022827"/>
    </source>
</evidence>
<dbReference type="NCBIfam" id="TIGR01988">
    <property type="entry name" value="Ubi-OHases"/>
    <property type="match status" value="1"/>
</dbReference>
<dbReference type="PANTHER" id="PTHR43876:SF7">
    <property type="entry name" value="UBIQUINONE BIOSYNTHESIS MONOOXYGENASE COQ6, MITOCHONDRIAL"/>
    <property type="match status" value="1"/>
</dbReference>
<feature type="domain" description="FAD-binding" evidence="8">
    <location>
        <begin position="18"/>
        <end position="332"/>
    </location>
</feature>
<keyword evidence="7" id="KW-0503">Monooxygenase</keyword>
<dbReference type="GO" id="GO:0004497">
    <property type="term" value="F:monooxygenase activity"/>
    <property type="evidence" value="ECO:0007669"/>
    <property type="project" value="UniProtKB-KW"/>
</dbReference>
<organism evidence="9 10">
    <name type="scientific">Sandaracinobacter neustonicus</name>
    <dbReference type="NCBI Taxonomy" id="1715348"/>
    <lineage>
        <taxon>Bacteria</taxon>
        <taxon>Pseudomonadati</taxon>
        <taxon>Pseudomonadota</taxon>
        <taxon>Alphaproteobacteria</taxon>
        <taxon>Sphingomonadales</taxon>
        <taxon>Sphingosinicellaceae</taxon>
        <taxon>Sandaracinobacter</taxon>
    </lineage>
</organism>
<dbReference type="FunFam" id="3.50.50.60:FF:000021">
    <property type="entry name" value="Ubiquinone biosynthesis monooxygenase COQ6"/>
    <property type="match status" value="1"/>
</dbReference>
<dbReference type="InterPro" id="IPR010971">
    <property type="entry name" value="UbiH/COQ6"/>
</dbReference>
<evidence type="ECO:0000256" key="1">
    <source>
        <dbReference type="ARBA" id="ARBA00001974"/>
    </source>
</evidence>
<dbReference type="GO" id="GO:0016705">
    <property type="term" value="F:oxidoreductase activity, acting on paired donors, with incorporation or reduction of molecular oxygen"/>
    <property type="evidence" value="ECO:0007669"/>
    <property type="project" value="InterPro"/>
</dbReference>
<name>A0A501XIV2_9SPHN</name>
<dbReference type="GO" id="GO:0006744">
    <property type="term" value="P:ubiquinone biosynthetic process"/>
    <property type="evidence" value="ECO:0007669"/>
    <property type="project" value="UniProtKB-UniPathway"/>
</dbReference>
<reference evidence="9 10" key="1">
    <citation type="submission" date="2019-06" db="EMBL/GenBank/DDBJ databases">
        <authorList>
            <person name="Lee I."/>
            <person name="Jang G.I."/>
            <person name="Hwang C.Y."/>
        </authorList>
    </citation>
    <scope>NUCLEOTIDE SEQUENCE [LARGE SCALE GENOMIC DNA]</scope>
    <source>
        <strain evidence="9 10">PAMC 28131</strain>
    </source>
</reference>
<dbReference type="PROSITE" id="PS01304">
    <property type="entry name" value="UBIH"/>
    <property type="match status" value="1"/>
</dbReference>
<dbReference type="Gene3D" id="3.50.50.60">
    <property type="entry name" value="FAD/NAD(P)-binding domain"/>
    <property type="match status" value="2"/>
</dbReference>
<sequence length="420" mass="44791">MAMAKASPPAAVLQPFDCILVGGGLVGLTLAIALAAHDLSVAVVERADPDAHMAPEFDGRASAIASSTARMLRALGLGDLLDTQGCAIRAIRVTDGLDPRFLHFDSAEADPAEPLGTMLENRALRGALLAKLRQMPGISLFAPTAIARTERGPNMASVALADGRLLTAPLIIACDGRGSQLRQQAGIRLASWQYDATAIVTMLAHEKPHNHVASELFYADGPFAQLPMIDLPDGRHRSALVWTVRRKDADGLKALSPRAIAHEAEKKMGSFLGKLELIAPVQSYPLNLQHAERYWAERLILVGDAAHGIHPIAGQGLNMGLRDVAALAEVLSDSARLGLDLGHPDVARRYERWRRSDNSATAAATDILTRLFGVPGRTATSIRATGLAAVNRIPPLRRAFMKIARGEAGDLPPLLRGELG</sequence>
<dbReference type="InterPro" id="IPR036188">
    <property type="entry name" value="FAD/NAD-bd_sf"/>
</dbReference>
<dbReference type="EMBL" id="VFSU01000028">
    <property type="protein sequence ID" value="TPE60197.1"/>
    <property type="molecule type" value="Genomic_DNA"/>
</dbReference>
<comment type="pathway">
    <text evidence="2">Cofactor biosynthesis; ubiquinone biosynthesis.</text>
</comment>
<evidence type="ECO:0000256" key="4">
    <source>
        <dbReference type="ARBA" id="ARBA00022630"/>
    </source>
</evidence>
<keyword evidence="9" id="KW-0830">Ubiquinone</keyword>
<keyword evidence="4" id="KW-0285">Flavoprotein</keyword>
<dbReference type="PANTHER" id="PTHR43876">
    <property type="entry name" value="UBIQUINONE BIOSYNTHESIS MONOOXYGENASE COQ6, MITOCHONDRIAL"/>
    <property type="match status" value="1"/>
</dbReference>
<evidence type="ECO:0000256" key="2">
    <source>
        <dbReference type="ARBA" id="ARBA00004749"/>
    </source>
</evidence>
<dbReference type="InterPro" id="IPR051205">
    <property type="entry name" value="UbiH/COQ6_monooxygenase"/>
</dbReference>
<protein>
    <submittedName>
        <fullName evidence="9">Ubiquinone biosynthesis protein UbiH</fullName>
    </submittedName>
</protein>
<dbReference type="Proteomes" id="UP000319897">
    <property type="component" value="Unassembled WGS sequence"/>
</dbReference>
<comment type="cofactor">
    <cofactor evidence="1">
        <name>FAD</name>
        <dbReference type="ChEBI" id="CHEBI:57692"/>
    </cofactor>
</comment>
<keyword evidence="6" id="KW-0560">Oxidoreductase</keyword>
<comment type="similarity">
    <text evidence="3">Belongs to the UbiH/COQ6 family.</text>
</comment>
<evidence type="ECO:0000256" key="3">
    <source>
        <dbReference type="ARBA" id="ARBA00005349"/>
    </source>
</evidence>
<dbReference type="GO" id="GO:0110142">
    <property type="term" value="C:ubiquinone biosynthesis complex"/>
    <property type="evidence" value="ECO:0007669"/>
    <property type="project" value="UniProtKB-ARBA"/>
</dbReference>
<dbReference type="AlphaFoldDB" id="A0A501XIV2"/>
<keyword evidence="10" id="KW-1185">Reference proteome</keyword>
<dbReference type="PRINTS" id="PR00420">
    <property type="entry name" value="RNGMNOXGNASE"/>
</dbReference>
<dbReference type="SUPFAM" id="SSF51905">
    <property type="entry name" value="FAD/NAD(P)-binding domain"/>
    <property type="match status" value="1"/>
</dbReference>
<evidence type="ECO:0000259" key="8">
    <source>
        <dbReference type="Pfam" id="PF01494"/>
    </source>
</evidence>
<dbReference type="UniPathway" id="UPA00232"/>
<gene>
    <name evidence="9" type="ORF">FJQ54_12405</name>
</gene>
<evidence type="ECO:0000256" key="6">
    <source>
        <dbReference type="ARBA" id="ARBA00023002"/>
    </source>
</evidence>
<comment type="caution">
    <text evidence="9">The sequence shown here is derived from an EMBL/GenBank/DDBJ whole genome shotgun (WGS) entry which is preliminary data.</text>
</comment>
<evidence type="ECO:0000313" key="10">
    <source>
        <dbReference type="Proteomes" id="UP000319897"/>
    </source>
</evidence>
<evidence type="ECO:0000313" key="9">
    <source>
        <dbReference type="EMBL" id="TPE60197.1"/>
    </source>
</evidence>
<accession>A0A501XIV2</accession>